<keyword evidence="2" id="KW-1185">Reference proteome</keyword>
<protein>
    <submittedName>
        <fullName evidence="1">Uncharacterized protein</fullName>
    </submittedName>
</protein>
<gene>
    <name evidence="1" type="ORF">OUZ56_012059</name>
</gene>
<dbReference type="Proteomes" id="UP001234178">
    <property type="component" value="Unassembled WGS sequence"/>
</dbReference>
<name>A0ABQ9Z1W9_9CRUS</name>
<organism evidence="1 2">
    <name type="scientific">Daphnia magna</name>
    <dbReference type="NCBI Taxonomy" id="35525"/>
    <lineage>
        <taxon>Eukaryota</taxon>
        <taxon>Metazoa</taxon>
        <taxon>Ecdysozoa</taxon>
        <taxon>Arthropoda</taxon>
        <taxon>Crustacea</taxon>
        <taxon>Branchiopoda</taxon>
        <taxon>Diplostraca</taxon>
        <taxon>Cladocera</taxon>
        <taxon>Anomopoda</taxon>
        <taxon>Daphniidae</taxon>
        <taxon>Daphnia</taxon>
    </lineage>
</organism>
<sequence>MFVCDTSAKEGRRGDGHIGQGWVLRFKASNHHNSSPYLESNTDLQHHLQKCYTYAIDNDTYPTLPCRVHHPVYPAP</sequence>
<comment type="caution">
    <text evidence="1">The sequence shown here is derived from an EMBL/GenBank/DDBJ whole genome shotgun (WGS) entry which is preliminary data.</text>
</comment>
<evidence type="ECO:0000313" key="1">
    <source>
        <dbReference type="EMBL" id="KAK4006904.1"/>
    </source>
</evidence>
<accession>A0ABQ9Z1W9</accession>
<proteinExistence type="predicted"/>
<evidence type="ECO:0000313" key="2">
    <source>
        <dbReference type="Proteomes" id="UP001234178"/>
    </source>
</evidence>
<dbReference type="EMBL" id="JAOYFB010000002">
    <property type="protein sequence ID" value="KAK4006904.1"/>
    <property type="molecule type" value="Genomic_DNA"/>
</dbReference>
<reference evidence="1 2" key="1">
    <citation type="journal article" date="2023" name="Nucleic Acids Res.">
        <title>The hologenome of Daphnia magna reveals possible DNA methylation and microbiome-mediated evolution of the host genome.</title>
        <authorList>
            <person name="Chaturvedi A."/>
            <person name="Li X."/>
            <person name="Dhandapani V."/>
            <person name="Marshall H."/>
            <person name="Kissane S."/>
            <person name="Cuenca-Cambronero M."/>
            <person name="Asole G."/>
            <person name="Calvet F."/>
            <person name="Ruiz-Romero M."/>
            <person name="Marangio P."/>
            <person name="Guigo R."/>
            <person name="Rago D."/>
            <person name="Mirbahai L."/>
            <person name="Eastwood N."/>
            <person name="Colbourne J.K."/>
            <person name="Zhou J."/>
            <person name="Mallon E."/>
            <person name="Orsini L."/>
        </authorList>
    </citation>
    <scope>NUCLEOTIDE SEQUENCE [LARGE SCALE GENOMIC DNA]</scope>
    <source>
        <strain evidence="1">LRV0_1</strain>
    </source>
</reference>